<evidence type="ECO:0000313" key="2">
    <source>
        <dbReference type="EMBL" id="ODS30077.1"/>
    </source>
</evidence>
<evidence type="ECO:0000313" key="3">
    <source>
        <dbReference type="Proteomes" id="UP000094056"/>
    </source>
</evidence>
<keyword evidence="1" id="KW-1133">Transmembrane helix</keyword>
<protein>
    <recommendedName>
        <fullName evidence="4">Transposase IS4-like domain-containing protein</fullName>
    </recommendedName>
</protein>
<evidence type="ECO:0008006" key="4">
    <source>
        <dbReference type="Google" id="ProtNLM"/>
    </source>
</evidence>
<sequence length="419" mass="48137">MDFSKIARGLREKVVRFSGELSDHLGKTAHRFVTETVYGILWSQSVMLTKIGRSLEDDVSLKKIEERFCRQLGKEGLWEKLHGGVLPKAASKIFEDTLLIVDISDIRKKYAKKVEYLTTVRDGSEKVLGDGYWTLQVIGAQLNRKEIVPLYQSLYSQDAPDFKSENAEILSAISMISGYTKKRGIWVIDRGGDRDTLFKPLLNNEQQFIIRLVGTRDLIYKRIPNNTLELAKVCPCPYAETVVCIEEGKEKVHNIQYGYLPVRLPIHCKTPLWLLVVKGFGAKPLMLLTTEPLRRNRKVLRGILLSYIKRWSIEEIIRFVKQTYDLENIRVLRYICLKNMMALLLIVFYFLAVVLDANQKLRLLTGHVLESAKRVFGVPDFAFYALGDGISAIFRRNPGRIIPIPKRNWGSWQIALKFT</sequence>
<reference evidence="2 3" key="1">
    <citation type="submission" date="2016-07" db="EMBL/GenBank/DDBJ databases">
        <title>Draft genome of Scalindua rubra, obtained from a brine-seawater interface in the Red Sea, sheds light on salt adaptation in anammox bacteria.</title>
        <authorList>
            <person name="Speth D.R."/>
            <person name="Lagkouvardos I."/>
            <person name="Wang Y."/>
            <person name="Qian P.-Y."/>
            <person name="Dutilh B.E."/>
            <person name="Jetten M.S."/>
        </authorList>
    </citation>
    <scope>NUCLEOTIDE SEQUENCE [LARGE SCALE GENOMIC DNA]</scope>
    <source>
        <strain evidence="2">BSI-1</strain>
    </source>
</reference>
<dbReference type="AlphaFoldDB" id="A0A1E3X397"/>
<proteinExistence type="predicted"/>
<gene>
    <name evidence="2" type="ORF">SCARUB_04813</name>
</gene>
<organism evidence="2 3">
    <name type="scientific">Candidatus Scalindua rubra</name>
    <dbReference type="NCBI Taxonomy" id="1872076"/>
    <lineage>
        <taxon>Bacteria</taxon>
        <taxon>Pseudomonadati</taxon>
        <taxon>Planctomycetota</taxon>
        <taxon>Candidatus Brocadiia</taxon>
        <taxon>Candidatus Brocadiales</taxon>
        <taxon>Candidatus Scalinduaceae</taxon>
        <taxon>Candidatus Scalindua</taxon>
    </lineage>
</organism>
<keyword evidence="1" id="KW-0812">Transmembrane</keyword>
<dbReference type="SUPFAM" id="SSF53098">
    <property type="entry name" value="Ribonuclease H-like"/>
    <property type="match status" value="1"/>
</dbReference>
<evidence type="ECO:0000256" key="1">
    <source>
        <dbReference type="SAM" id="Phobius"/>
    </source>
</evidence>
<name>A0A1E3X397_9BACT</name>
<dbReference type="InterPro" id="IPR012337">
    <property type="entry name" value="RNaseH-like_sf"/>
</dbReference>
<keyword evidence="1" id="KW-0472">Membrane</keyword>
<accession>A0A1E3X397</accession>
<comment type="caution">
    <text evidence="2">The sequence shown here is derived from an EMBL/GenBank/DDBJ whole genome shotgun (WGS) entry which is preliminary data.</text>
</comment>
<dbReference type="Proteomes" id="UP000094056">
    <property type="component" value="Unassembled WGS sequence"/>
</dbReference>
<feature type="transmembrane region" description="Helical" evidence="1">
    <location>
        <begin position="331"/>
        <end position="355"/>
    </location>
</feature>
<dbReference type="EMBL" id="MAYW01000288">
    <property type="protein sequence ID" value="ODS30077.1"/>
    <property type="molecule type" value="Genomic_DNA"/>
</dbReference>
<dbReference type="Gene3D" id="3.90.350.10">
    <property type="entry name" value="Transposase Inhibitor Protein From Tn5, Chain A, domain 1"/>
    <property type="match status" value="1"/>
</dbReference>